<keyword evidence="4" id="KW-0378">Hydrolase</keyword>
<accession>A0A8J6A7B8</accession>
<feature type="domain" description="AB hydrolase-1" evidence="8">
    <location>
        <begin position="331"/>
        <end position="425"/>
    </location>
</feature>
<name>A0A8J6A7B8_GALPY</name>
<evidence type="ECO:0000256" key="5">
    <source>
        <dbReference type="ARBA" id="ARBA00022824"/>
    </source>
</evidence>
<evidence type="ECO:0000256" key="6">
    <source>
        <dbReference type="ARBA" id="ARBA00022989"/>
    </source>
</evidence>
<dbReference type="InterPro" id="IPR050266">
    <property type="entry name" value="AB_hydrolase_sf"/>
</dbReference>
<dbReference type="GO" id="GO:0005789">
    <property type="term" value="C:endoplasmic reticulum membrane"/>
    <property type="evidence" value="ECO:0007669"/>
    <property type="project" value="UniProtKB-SubCell"/>
</dbReference>
<evidence type="ECO:0000259" key="8">
    <source>
        <dbReference type="Pfam" id="PF00561"/>
    </source>
</evidence>
<proteinExistence type="inferred from homology"/>
<organism evidence="9 10">
    <name type="scientific">Galemys pyrenaicus</name>
    <name type="common">Iberian desman</name>
    <name type="synonym">Pyrenean desman</name>
    <dbReference type="NCBI Taxonomy" id="202257"/>
    <lineage>
        <taxon>Eukaryota</taxon>
        <taxon>Metazoa</taxon>
        <taxon>Chordata</taxon>
        <taxon>Craniata</taxon>
        <taxon>Vertebrata</taxon>
        <taxon>Euteleostomi</taxon>
        <taxon>Mammalia</taxon>
        <taxon>Eutheria</taxon>
        <taxon>Laurasiatheria</taxon>
        <taxon>Eulipotyphla</taxon>
        <taxon>Talpidae</taxon>
        <taxon>Galemys</taxon>
    </lineage>
</organism>
<comment type="caution">
    <text evidence="9">The sequence shown here is derived from an EMBL/GenBank/DDBJ whole genome shotgun (WGS) entry which is preliminary data.</text>
</comment>
<keyword evidence="5" id="KW-0256">Endoplasmic reticulum</keyword>
<dbReference type="Proteomes" id="UP000700334">
    <property type="component" value="Unassembled WGS sequence"/>
</dbReference>
<comment type="similarity">
    <text evidence="2">Belongs to the AB hydrolase superfamily.</text>
</comment>
<dbReference type="PRINTS" id="PR00412">
    <property type="entry name" value="EPOXHYDRLASE"/>
</dbReference>
<dbReference type="GO" id="GO:0046464">
    <property type="term" value="P:acylglycerol catabolic process"/>
    <property type="evidence" value="ECO:0007669"/>
    <property type="project" value="TreeGrafter"/>
</dbReference>
<evidence type="ECO:0000256" key="3">
    <source>
        <dbReference type="ARBA" id="ARBA00022692"/>
    </source>
</evidence>
<dbReference type="SUPFAM" id="SSF53474">
    <property type="entry name" value="alpha/beta-Hydrolases"/>
    <property type="match status" value="1"/>
</dbReference>
<keyword evidence="10" id="KW-1185">Reference proteome</keyword>
<sequence>YYWGPRIVVHAYMNKGDFVSHDIGAQEVRGVQDRRLNWTLVFRTHASGAGDGRPGSGYIRGQAAATGTREREAVGSLRGRISAEPGAPSWGGGVHQGAAVCWRELTPLKVPAGGVAVRGAPLARRGCRAAGRGCGERRRLRQEGHCGEVGGSGAGLGWALKVGAHWLSAAAATSIHGAPLLVAPPLRQPRLAQCRSACPGGHSPLAAAAPPSRAVDCAGLPADLARLGVQCSASARGTAWDKTPPWYAEIASAAEEKNLLVDGGAVSRRMREWWVQVGLLAVPLLAAYLHIPPPQLSPALHSWKSSGKFFTYKGLRIFYQDSVGVVGSPEIVVLLHGFPTSSYDWYKIWEGLTLRFHRVIALDFLGFGFSDKPRPHHYSIFEQASIVEALLRHLGLQNRRINLLSHDYGDIVAQELLYRFKQNRSGRLTIKSLCLSNGGIFPETHRPLLLQKLLKDGGVLSPILTRLMNFFVFSRGLTPVFGPYTRPSESELWDMWAGIRNNDGNLVIDSLLQYINQRKKFRRRWVGALASVTIPIHFIYGPLDPVNPYPEFLELYRGIYWGCPLAYIPPPPSSLKFTSMLFSSTRKTLPRSTVSILDDHISHYPQLEDPMGFLNAYMGFINSF</sequence>
<evidence type="ECO:0000313" key="9">
    <source>
        <dbReference type="EMBL" id="KAG8515673.1"/>
    </source>
</evidence>
<evidence type="ECO:0000256" key="1">
    <source>
        <dbReference type="ARBA" id="ARBA00004477"/>
    </source>
</evidence>
<dbReference type="InterPro" id="IPR000639">
    <property type="entry name" value="Epox_hydrolase-like"/>
</dbReference>
<feature type="non-terminal residue" evidence="9">
    <location>
        <position position="624"/>
    </location>
</feature>
<evidence type="ECO:0000256" key="7">
    <source>
        <dbReference type="ARBA" id="ARBA00023136"/>
    </source>
</evidence>
<evidence type="ECO:0000313" key="10">
    <source>
        <dbReference type="Proteomes" id="UP000700334"/>
    </source>
</evidence>
<dbReference type="FunFam" id="3.40.50.1820:FF:000041">
    <property type="entry name" value="Mesoderm-specific transcript homolog protein"/>
    <property type="match status" value="1"/>
</dbReference>
<dbReference type="AlphaFoldDB" id="A0A8J6A7B8"/>
<dbReference type="Pfam" id="PF00561">
    <property type="entry name" value="Abhydrolase_1"/>
    <property type="match status" value="1"/>
</dbReference>
<keyword evidence="3" id="KW-0812">Transmembrane</keyword>
<dbReference type="GO" id="GO:0047372">
    <property type="term" value="F:monoacylglycerol lipase activity"/>
    <property type="evidence" value="ECO:0007669"/>
    <property type="project" value="TreeGrafter"/>
</dbReference>
<protein>
    <submittedName>
        <fullName evidence="9">Mesoderm-specific transcript protein</fullName>
    </submittedName>
</protein>
<dbReference type="InterPro" id="IPR029058">
    <property type="entry name" value="AB_hydrolase_fold"/>
</dbReference>
<keyword evidence="7" id="KW-0472">Membrane</keyword>
<reference evidence="9" key="1">
    <citation type="journal article" date="2021" name="Evol. Appl.">
        <title>The genome of the Pyrenean desman and the effects of bottlenecks and inbreeding on the genomic landscape of an endangered species.</title>
        <authorList>
            <person name="Escoda L."/>
            <person name="Castresana J."/>
        </authorList>
    </citation>
    <scope>NUCLEOTIDE SEQUENCE</scope>
    <source>
        <strain evidence="9">IBE-C5619</strain>
    </source>
</reference>
<comment type="subcellular location">
    <subcellularLocation>
        <location evidence="1">Endoplasmic reticulum membrane</location>
        <topology evidence="1">Multi-pass membrane protein</topology>
    </subcellularLocation>
</comment>
<keyword evidence="6" id="KW-1133">Transmembrane helix</keyword>
<evidence type="ECO:0000256" key="2">
    <source>
        <dbReference type="ARBA" id="ARBA00008645"/>
    </source>
</evidence>
<dbReference type="OrthoDB" id="7130006at2759"/>
<evidence type="ECO:0000256" key="4">
    <source>
        <dbReference type="ARBA" id="ARBA00022801"/>
    </source>
</evidence>
<dbReference type="InterPro" id="IPR000073">
    <property type="entry name" value="AB_hydrolase_1"/>
</dbReference>
<dbReference type="EMBL" id="JAGFMF010011701">
    <property type="protein sequence ID" value="KAG8515673.1"/>
    <property type="molecule type" value="Genomic_DNA"/>
</dbReference>
<dbReference type="Gene3D" id="3.40.50.1820">
    <property type="entry name" value="alpha/beta hydrolase"/>
    <property type="match status" value="1"/>
</dbReference>
<dbReference type="PANTHER" id="PTHR43798">
    <property type="entry name" value="MONOACYLGLYCEROL LIPASE"/>
    <property type="match status" value="1"/>
</dbReference>
<dbReference type="PANTHER" id="PTHR43798:SF33">
    <property type="entry name" value="HYDROLASE, PUTATIVE (AFU_ORTHOLOGUE AFUA_2G14860)-RELATED"/>
    <property type="match status" value="1"/>
</dbReference>
<gene>
    <name evidence="9" type="ORF">J0S82_011318</name>
</gene>